<organism evidence="2 3">
    <name type="scientific">Aromatoleum toluolicum</name>
    <dbReference type="NCBI Taxonomy" id="90060"/>
    <lineage>
        <taxon>Bacteria</taxon>
        <taxon>Pseudomonadati</taxon>
        <taxon>Pseudomonadota</taxon>
        <taxon>Betaproteobacteria</taxon>
        <taxon>Rhodocyclales</taxon>
        <taxon>Rhodocyclaceae</taxon>
        <taxon>Aromatoleum</taxon>
    </lineage>
</organism>
<comment type="caution">
    <text evidence="2">The sequence shown here is derived from an EMBL/GenBank/DDBJ whole genome shotgun (WGS) entry which is preliminary data.</text>
</comment>
<evidence type="ECO:0000256" key="1">
    <source>
        <dbReference type="SAM" id="Phobius"/>
    </source>
</evidence>
<dbReference type="EMBL" id="WTVS01000074">
    <property type="protein sequence ID" value="NMG00369.1"/>
    <property type="molecule type" value="Genomic_DNA"/>
</dbReference>
<keyword evidence="1" id="KW-0812">Transmembrane</keyword>
<dbReference type="Proteomes" id="UP000634522">
    <property type="component" value="Unassembled WGS sequence"/>
</dbReference>
<dbReference type="PANTHER" id="PTHR36451">
    <property type="entry name" value="PAPS-DEPENDENT SULFOTRANSFERASE STF3"/>
    <property type="match status" value="1"/>
</dbReference>
<dbReference type="Gene3D" id="3.40.50.300">
    <property type="entry name" value="P-loop containing nucleotide triphosphate hydrolases"/>
    <property type="match status" value="1"/>
</dbReference>
<name>A0ABX1NLY9_9RHOO</name>
<dbReference type="InterPro" id="IPR027417">
    <property type="entry name" value="P-loop_NTPase"/>
</dbReference>
<gene>
    <name evidence="2" type="ORF">GPA27_23610</name>
</gene>
<dbReference type="Pfam" id="PF13469">
    <property type="entry name" value="Sulfotransfer_3"/>
    <property type="match status" value="1"/>
</dbReference>
<accession>A0ABX1NLY9</accession>
<protein>
    <submittedName>
        <fullName evidence="2">Sulfotransferase</fullName>
    </submittedName>
</protein>
<dbReference type="RefSeq" id="WP_169142895.1">
    <property type="nucleotide sequence ID" value="NZ_WTVS01000074.1"/>
</dbReference>
<keyword evidence="1" id="KW-0472">Membrane</keyword>
<evidence type="ECO:0000313" key="3">
    <source>
        <dbReference type="Proteomes" id="UP000634522"/>
    </source>
</evidence>
<feature type="transmembrane region" description="Helical" evidence="1">
    <location>
        <begin position="32"/>
        <end position="59"/>
    </location>
</feature>
<dbReference type="InterPro" id="IPR052736">
    <property type="entry name" value="Stf3_sulfotransferase"/>
</dbReference>
<reference evidence="2 3" key="1">
    <citation type="submission" date="2019-12" db="EMBL/GenBank/DDBJ databases">
        <title>Comparative genomics gives insights into the taxonomy of the Azoarcus-Aromatoleum group and reveals separate origins of nif in the plant-associated Azoarcus and non-plant-associated Aromatoleum sub-groups.</title>
        <authorList>
            <person name="Lafos M."/>
            <person name="Maluk M."/>
            <person name="Batista M."/>
            <person name="Junghare M."/>
            <person name="Carmona M."/>
            <person name="Faoro H."/>
            <person name="Cruz L.M."/>
            <person name="Battistoni F."/>
            <person name="De Souza E."/>
            <person name="Pedrosa F."/>
            <person name="Chen W.-M."/>
            <person name="Poole P.S."/>
            <person name="Dixon R.A."/>
            <person name="James E.K."/>
        </authorList>
    </citation>
    <scope>NUCLEOTIDE SEQUENCE [LARGE SCALE GENOMIC DNA]</scope>
    <source>
        <strain evidence="2 3">T</strain>
    </source>
</reference>
<dbReference type="PANTHER" id="PTHR36451:SF1">
    <property type="entry name" value="OMEGA-HYDROXY-BETA-DIHYDROMENAQUINONE-9 SULFOTRANSFERASE STF3"/>
    <property type="match status" value="1"/>
</dbReference>
<sequence length="394" mass="46411">MFYYFDFTVWFKLLRLVGQEPNRRQRRGLYKLLLLHIPLRATITAVCFFLDGILFPGLWLTRVKTPVFIIGHARSGTTLAHRLMSADRRFSAFRYYELLLPSLVQKKLVRLLAWLDANLLGRTLERRLQAWEKRKFGPTQHIHKMGLTIPEEDDLMYFNSCASGFWLTKLPYMSELDFFHIDRRPAAGRRRMMKFYRECVRRQLYLNGSERIHLSKNPTYCGRVESLIEAFPDARFVVLYRNPYETIPSLLKLLNVGWKLQGNLSLERIRESNEVMTGLSYETYLYPLEVLGRHPETRCAVIDYRRLTTDPKGTIEDVYRDLGLDITPDYAAFLDAESARNKHHETEHRYSLAEFGLDDREIRQRLAPLFEKFGWDADVPANQHDDKKKEPAHA</sequence>
<keyword evidence="3" id="KW-1185">Reference proteome</keyword>
<proteinExistence type="predicted"/>
<keyword evidence="1" id="KW-1133">Transmembrane helix</keyword>
<evidence type="ECO:0000313" key="2">
    <source>
        <dbReference type="EMBL" id="NMG00369.1"/>
    </source>
</evidence>
<dbReference type="SUPFAM" id="SSF52540">
    <property type="entry name" value="P-loop containing nucleoside triphosphate hydrolases"/>
    <property type="match status" value="1"/>
</dbReference>